<dbReference type="Gene3D" id="2.40.420.20">
    <property type="match status" value="1"/>
</dbReference>
<reference evidence="6 7" key="1">
    <citation type="submission" date="2020-06" db="EMBL/GenBank/DDBJ databases">
        <title>Genome sequence of 2 isolates from Red Sea Mangroves.</title>
        <authorList>
            <person name="Sefrji F."/>
            <person name="Michoud G."/>
            <person name="Merlino G."/>
            <person name="Daffonchio D."/>
        </authorList>
    </citation>
    <scope>NUCLEOTIDE SEQUENCE [LARGE SCALE GENOMIC DNA]</scope>
    <source>
        <strain evidence="6 7">R1DC25</strain>
    </source>
</reference>
<dbReference type="PANTHER" id="PTHR30469">
    <property type="entry name" value="MULTIDRUG RESISTANCE PROTEIN MDTA"/>
    <property type="match status" value="1"/>
</dbReference>
<proteinExistence type="inferred from homology"/>
<name>A0A7S8HBW2_9HYPH</name>
<evidence type="ECO:0000259" key="3">
    <source>
        <dbReference type="Pfam" id="PF25917"/>
    </source>
</evidence>
<keyword evidence="2" id="KW-0175">Coiled coil</keyword>
<dbReference type="InterPro" id="IPR058792">
    <property type="entry name" value="Beta-barrel_RND_2"/>
</dbReference>
<organism evidence="6 7">
    <name type="scientific">Kaustia mangrovi</name>
    <dbReference type="NCBI Taxonomy" id="2593653"/>
    <lineage>
        <taxon>Bacteria</taxon>
        <taxon>Pseudomonadati</taxon>
        <taxon>Pseudomonadota</taxon>
        <taxon>Alphaproteobacteria</taxon>
        <taxon>Hyphomicrobiales</taxon>
        <taxon>Parvibaculaceae</taxon>
        <taxon>Kaustia</taxon>
    </lineage>
</organism>
<evidence type="ECO:0000313" key="7">
    <source>
        <dbReference type="Proteomes" id="UP000593594"/>
    </source>
</evidence>
<dbReference type="FunFam" id="2.40.30.170:FF:000010">
    <property type="entry name" value="Efflux RND transporter periplasmic adaptor subunit"/>
    <property type="match status" value="1"/>
</dbReference>
<dbReference type="Gene3D" id="2.40.50.100">
    <property type="match status" value="1"/>
</dbReference>
<dbReference type="AlphaFoldDB" id="A0A7S8HBW2"/>
<sequence>MAMLPGAVPAHAQDARATPVEAVTVEPEPLTVTIEAAAGLTANESVVISPEIDGRIAEIAFSEGDPVKKDDLLFRLKDDLLRAQWEEAKASLKLAEQNFERATALLQKRAGTERALDEAQAQLLINEARVAVARERLDETRIHAPFGGYVGFRSVSVGDYVSKGDELVEVVSVDPMKVTFDIPERYLRDVALGQTVTVTLDALPGESFTGKVTAMSPRVTAAGRSLRLRAEVANENARLKPGLFARVAVTLAERDTALLVPESAIVPRGSERFVYTVAEGKAHFVKVVPGVRRAGRVEIREGLEPGDVVVTAGQLKLRDGAPVTVLDKGES</sequence>
<dbReference type="NCBIfam" id="TIGR01730">
    <property type="entry name" value="RND_mfp"/>
    <property type="match status" value="1"/>
</dbReference>
<feature type="coiled-coil region" evidence="2">
    <location>
        <begin position="102"/>
        <end position="136"/>
    </location>
</feature>
<evidence type="ECO:0000259" key="4">
    <source>
        <dbReference type="Pfam" id="PF25954"/>
    </source>
</evidence>
<keyword evidence="7" id="KW-1185">Reference proteome</keyword>
<accession>A0A7S8HBW2</accession>
<dbReference type="Gene3D" id="1.10.287.470">
    <property type="entry name" value="Helix hairpin bin"/>
    <property type="match status" value="1"/>
</dbReference>
<dbReference type="Pfam" id="PF25917">
    <property type="entry name" value="BSH_RND"/>
    <property type="match status" value="1"/>
</dbReference>
<dbReference type="Gene3D" id="2.40.30.170">
    <property type="match status" value="1"/>
</dbReference>
<dbReference type="InterPro" id="IPR058625">
    <property type="entry name" value="MdtA-like_BSH"/>
</dbReference>
<dbReference type="KEGG" id="kmn:HW532_10650"/>
<dbReference type="GO" id="GO:0015562">
    <property type="term" value="F:efflux transmembrane transporter activity"/>
    <property type="evidence" value="ECO:0007669"/>
    <property type="project" value="TreeGrafter"/>
</dbReference>
<feature type="domain" description="CusB-like beta-barrel" evidence="4">
    <location>
        <begin position="178"/>
        <end position="250"/>
    </location>
</feature>
<comment type="similarity">
    <text evidence="1">Belongs to the membrane fusion protein (MFP) (TC 8.A.1) family.</text>
</comment>
<evidence type="ECO:0000256" key="2">
    <source>
        <dbReference type="SAM" id="Coils"/>
    </source>
</evidence>
<gene>
    <name evidence="6" type="ORF">HW532_10650</name>
</gene>
<evidence type="ECO:0000313" key="6">
    <source>
        <dbReference type="EMBL" id="QPC43107.1"/>
    </source>
</evidence>
<dbReference type="InterPro" id="IPR006143">
    <property type="entry name" value="RND_pump_MFP"/>
</dbReference>
<dbReference type="PANTHER" id="PTHR30469:SF11">
    <property type="entry name" value="BLL4320 PROTEIN"/>
    <property type="match status" value="1"/>
</dbReference>
<dbReference type="EMBL" id="CP058214">
    <property type="protein sequence ID" value="QPC43107.1"/>
    <property type="molecule type" value="Genomic_DNA"/>
</dbReference>
<dbReference type="Proteomes" id="UP000593594">
    <property type="component" value="Chromosome"/>
</dbReference>
<feature type="domain" description="YknX-like C-terminal permuted SH3-like" evidence="5">
    <location>
        <begin position="258"/>
        <end position="325"/>
    </location>
</feature>
<feature type="domain" description="Multidrug resistance protein MdtA-like barrel-sandwich hybrid" evidence="3">
    <location>
        <begin position="45"/>
        <end position="171"/>
    </location>
</feature>
<evidence type="ECO:0000259" key="5">
    <source>
        <dbReference type="Pfam" id="PF25989"/>
    </source>
</evidence>
<dbReference type="InterPro" id="IPR058637">
    <property type="entry name" value="YknX-like_C"/>
</dbReference>
<dbReference type="SUPFAM" id="SSF111369">
    <property type="entry name" value="HlyD-like secretion proteins"/>
    <property type="match status" value="1"/>
</dbReference>
<evidence type="ECO:0000256" key="1">
    <source>
        <dbReference type="ARBA" id="ARBA00009477"/>
    </source>
</evidence>
<dbReference type="Pfam" id="PF25989">
    <property type="entry name" value="YknX_C"/>
    <property type="match status" value="1"/>
</dbReference>
<dbReference type="Pfam" id="PF25954">
    <property type="entry name" value="Beta-barrel_RND_2"/>
    <property type="match status" value="1"/>
</dbReference>
<dbReference type="GO" id="GO:1990281">
    <property type="term" value="C:efflux pump complex"/>
    <property type="evidence" value="ECO:0007669"/>
    <property type="project" value="TreeGrafter"/>
</dbReference>
<protein>
    <submittedName>
        <fullName evidence="6">Efflux RND transporter periplasmic adaptor subunit</fullName>
    </submittedName>
</protein>